<organism evidence="1 2">
    <name type="scientific">Xanthomonas euvesicatoria</name>
    <dbReference type="NCBI Taxonomy" id="456327"/>
    <lineage>
        <taxon>Bacteria</taxon>
        <taxon>Pseudomonadati</taxon>
        <taxon>Pseudomonadota</taxon>
        <taxon>Gammaproteobacteria</taxon>
        <taxon>Lysobacterales</taxon>
        <taxon>Lysobacteraceae</taxon>
        <taxon>Xanthomonas</taxon>
    </lineage>
</organism>
<dbReference type="EMBL" id="JACHNL010000003">
    <property type="protein sequence ID" value="MBB4723522.1"/>
    <property type="molecule type" value="Genomic_DNA"/>
</dbReference>
<dbReference type="AlphaFoldDB" id="A0AAW3U3L8"/>
<protein>
    <submittedName>
        <fullName evidence="1">Uncharacterized protein</fullName>
    </submittedName>
</protein>
<evidence type="ECO:0000313" key="1">
    <source>
        <dbReference type="EMBL" id="MBB4723522.1"/>
    </source>
</evidence>
<sequence>MVTTRAGLTAFRADAGSCIGGGMSCLRDLHVADGHTAACRADACLCSLASPSPFAVRLLGRMQGVTRAGAARLPVAGRKER</sequence>
<accession>A0AAW3U3L8</accession>
<name>A0AAW3U3L8_XANEU</name>
<gene>
    <name evidence="1" type="ORF">FHY32_001859</name>
</gene>
<reference evidence="1 2" key="1">
    <citation type="submission" date="2020-08" db="EMBL/GenBank/DDBJ databases">
        <title>Studying the diversity of plant-associated saprophytic bacteria and their role in host health and plant-pathogen interactions.</title>
        <authorList>
            <person name="Potnis N."/>
        </authorList>
    </citation>
    <scope>NUCLEOTIDE SEQUENCE [LARGE SCALE GENOMIC DNA]</scope>
    <source>
        <strain evidence="1 2">CFBP 7922</strain>
    </source>
</reference>
<dbReference type="PROSITE" id="PS51257">
    <property type="entry name" value="PROKAR_LIPOPROTEIN"/>
    <property type="match status" value="1"/>
</dbReference>
<evidence type="ECO:0000313" key="2">
    <source>
        <dbReference type="Proteomes" id="UP000576603"/>
    </source>
</evidence>
<proteinExistence type="predicted"/>
<dbReference type="Proteomes" id="UP000576603">
    <property type="component" value="Unassembled WGS sequence"/>
</dbReference>
<comment type="caution">
    <text evidence="1">The sequence shown here is derived from an EMBL/GenBank/DDBJ whole genome shotgun (WGS) entry which is preliminary data.</text>
</comment>